<proteinExistence type="predicted"/>
<feature type="compositionally biased region" description="Low complexity" evidence="2">
    <location>
        <begin position="54"/>
        <end position="65"/>
    </location>
</feature>
<evidence type="ECO:0000313" key="4">
    <source>
        <dbReference type="EMBL" id="RPB02265.1"/>
    </source>
</evidence>
<name>A0A3N4K8J5_9PEZI</name>
<feature type="compositionally biased region" description="Polar residues" evidence="2">
    <location>
        <begin position="92"/>
        <end position="101"/>
    </location>
</feature>
<feature type="compositionally biased region" description="Polar residues" evidence="2">
    <location>
        <begin position="110"/>
        <end position="146"/>
    </location>
</feature>
<evidence type="ECO:0000313" key="5">
    <source>
        <dbReference type="Proteomes" id="UP000276215"/>
    </source>
</evidence>
<dbReference type="PROSITE" id="PS50157">
    <property type="entry name" value="ZINC_FINGER_C2H2_2"/>
    <property type="match status" value="1"/>
</dbReference>
<evidence type="ECO:0000256" key="1">
    <source>
        <dbReference type="PROSITE-ProRule" id="PRU00042"/>
    </source>
</evidence>
<keyword evidence="1" id="KW-0479">Metal-binding</keyword>
<feature type="compositionally biased region" description="Basic residues" evidence="2">
    <location>
        <begin position="169"/>
        <end position="179"/>
    </location>
</feature>
<dbReference type="Proteomes" id="UP000276215">
    <property type="component" value="Unassembled WGS sequence"/>
</dbReference>
<accession>A0A3N4K8J5</accession>
<dbReference type="EMBL" id="ML120368">
    <property type="protein sequence ID" value="RPB02265.1"/>
    <property type="molecule type" value="Genomic_DNA"/>
</dbReference>
<dbReference type="InterPro" id="IPR036236">
    <property type="entry name" value="Znf_C2H2_sf"/>
</dbReference>
<dbReference type="Gene3D" id="3.30.160.60">
    <property type="entry name" value="Classic Zinc Finger"/>
    <property type="match status" value="1"/>
</dbReference>
<feature type="compositionally biased region" description="Polar residues" evidence="2">
    <location>
        <begin position="516"/>
        <end position="526"/>
    </location>
</feature>
<dbReference type="STRING" id="1336337.A0A3N4K8J5"/>
<keyword evidence="1" id="KW-0862">Zinc</keyword>
<organism evidence="4 5">
    <name type="scientific">Choiromyces venosus 120613-1</name>
    <dbReference type="NCBI Taxonomy" id="1336337"/>
    <lineage>
        <taxon>Eukaryota</taxon>
        <taxon>Fungi</taxon>
        <taxon>Dikarya</taxon>
        <taxon>Ascomycota</taxon>
        <taxon>Pezizomycotina</taxon>
        <taxon>Pezizomycetes</taxon>
        <taxon>Pezizales</taxon>
        <taxon>Tuberaceae</taxon>
        <taxon>Choiromyces</taxon>
    </lineage>
</organism>
<dbReference type="SUPFAM" id="SSF57667">
    <property type="entry name" value="beta-beta-alpha zinc fingers"/>
    <property type="match status" value="1"/>
</dbReference>
<keyword evidence="5" id="KW-1185">Reference proteome</keyword>
<feature type="region of interest" description="Disordered" evidence="2">
    <location>
        <begin position="386"/>
        <end position="420"/>
    </location>
</feature>
<sequence>MPLPIQQDSPWEHVLPPQHPHLATQARLEKGPFLSKVTSLELLPPGDLHGQLNSSESTSPMSTYSNESIHSQGYESGNSPPPSTKEWECPNHENSSWSMSSLALRGTDAGATSPSSAGNFTETSSNKEGFSETVRSNGSPPYSGTPEQDDPGIVEPEGKLISQVNSISHRPRPFSRKSKAGNQHTVTPSAAGPEGGFICKFEAGGSICGLSFKLPSDIRTHLIEKHMTFSPFQCETCKRVYTRKSLYTRHLRGVDQTGSQQKRGPARQCPNRAMDADDAFYIRKETYAALWAIQITQEQVDKAVSTIKRHNGMLPSRRRRTQNQNETETSEMPLLVLGSNPPFGSHVQVSPQRFTPHQTPPYNQPYASSLPRTQSTSDFFTQSVPSTYTTPTETGSTVPRSPLAVHSPYQPPASYQGPQEAPIIPQEDIREYMDTDARQPLYGPNPVYPREYMESLGQSDNIDPNMLQQVTPTPHRTQWEENGQNYPTWPAARASEHRQQVLYASHHQGFKEDNYHYQSGTRNDGSPPNVYDPTATPRHLSTPDQFQEQSPKTGT</sequence>
<dbReference type="Pfam" id="PF00096">
    <property type="entry name" value="zf-C2H2"/>
    <property type="match status" value="1"/>
</dbReference>
<feature type="compositionally biased region" description="Low complexity" evidence="2">
    <location>
        <begin position="386"/>
        <end position="399"/>
    </location>
</feature>
<dbReference type="InterPro" id="IPR013087">
    <property type="entry name" value="Znf_C2H2_type"/>
</dbReference>
<keyword evidence="1" id="KW-0863">Zinc-finger</keyword>
<feature type="compositionally biased region" description="Basic residues" evidence="2">
    <location>
        <begin position="312"/>
        <end position="321"/>
    </location>
</feature>
<dbReference type="AlphaFoldDB" id="A0A3N4K8J5"/>
<feature type="region of interest" description="Disordered" evidence="2">
    <location>
        <begin position="43"/>
        <end position="191"/>
    </location>
</feature>
<gene>
    <name evidence="4" type="ORF">L873DRAFT_1787664</name>
</gene>
<protein>
    <recommendedName>
        <fullName evidence="3">C2H2-type domain-containing protein</fullName>
    </recommendedName>
</protein>
<feature type="region of interest" description="Disordered" evidence="2">
    <location>
        <begin position="1"/>
        <end position="20"/>
    </location>
</feature>
<evidence type="ECO:0000259" key="3">
    <source>
        <dbReference type="PROSITE" id="PS50157"/>
    </source>
</evidence>
<feature type="compositionally biased region" description="Polar residues" evidence="2">
    <location>
        <begin position="542"/>
        <end position="555"/>
    </location>
</feature>
<feature type="region of interest" description="Disordered" evidence="2">
    <location>
        <begin position="312"/>
        <end position="334"/>
    </location>
</feature>
<reference evidence="4 5" key="1">
    <citation type="journal article" date="2018" name="Nat. Ecol. Evol.">
        <title>Pezizomycetes genomes reveal the molecular basis of ectomycorrhizal truffle lifestyle.</title>
        <authorList>
            <person name="Murat C."/>
            <person name="Payen T."/>
            <person name="Noel B."/>
            <person name="Kuo A."/>
            <person name="Morin E."/>
            <person name="Chen J."/>
            <person name="Kohler A."/>
            <person name="Krizsan K."/>
            <person name="Balestrini R."/>
            <person name="Da Silva C."/>
            <person name="Montanini B."/>
            <person name="Hainaut M."/>
            <person name="Levati E."/>
            <person name="Barry K.W."/>
            <person name="Belfiori B."/>
            <person name="Cichocki N."/>
            <person name="Clum A."/>
            <person name="Dockter R.B."/>
            <person name="Fauchery L."/>
            <person name="Guy J."/>
            <person name="Iotti M."/>
            <person name="Le Tacon F."/>
            <person name="Lindquist E.A."/>
            <person name="Lipzen A."/>
            <person name="Malagnac F."/>
            <person name="Mello A."/>
            <person name="Molinier V."/>
            <person name="Miyauchi S."/>
            <person name="Poulain J."/>
            <person name="Riccioni C."/>
            <person name="Rubini A."/>
            <person name="Sitrit Y."/>
            <person name="Splivallo R."/>
            <person name="Traeger S."/>
            <person name="Wang M."/>
            <person name="Zifcakova L."/>
            <person name="Wipf D."/>
            <person name="Zambonelli A."/>
            <person name="Paolocci F."/>
            <person name="Nowrousian M."/>
            <person name="Ottonello S."/>
            <person name="Baldrian P."/>
            <person name="Spatafora J.W."/>
            <person name="Henrissat B."/>
            <person name="Nagy L.G."/>
            <person name="Aury J.M."/>
            <person name="Wincker P."/>
            <person name="Grigoriev I.V."/>
            <person name="Bonfante P."/>
            <person name="Martin F.M."/>
        </authorList>
    </citation>
    <scope>NUCLEOTIDE SEQUENCE [LARGE SCALE GENOMIC DNA]</scope>
    <source>
        <strain evidence="4 5">120613-1</strain>
    </source>
</reference>
<feature type="region of interest" description="Disordered" evidence="2">
    <location>
        <begin position="514"/>
        <end position="555"/>
    </location>
</feature>
<evidence type="ECO:0000256" key="2">
    <source>
        <dbReference type="SAM" id="MobiDB-lite"/>
    </source>
</evidence>
<feature type="compositionally biased region" description="Polar residues" evidence="2">
    <location>
        <begin position="66"/>
        <end position="78"/>
    </location>
</feature>
<feature type="domain" description="C2H2-type" evidence="3">
    <location>
        <begin position="232"/>
        <end position="261"/>
    </location>
</feature>
<dbReference type="OrthoDB" id="5428132at2759"/>
<dbReference type="GO" id="GO:0008270">
    <property type="term" value="F:zinc ion binding"/>
    <property type="evidence" value="ECO:0007669"/>
    <property type="project" value="UniProtKB-KW"/>
</dbReference>